<protein>
    <submittedName>
        <fullName evidence="1">RAB7A interacting MON1-CCZ1 complex subunit 1</fullName>
    </submittedName>
</protein>
<dbReference type="Bgee" id="ENSACAG00000010599">
    <property type="expression patterns" value="Expressed in dewlap and 13 other cell types or tissues"/>
</dbReference>
<dbReference type="InParanoid" id="G1KKA9"/>
<dbReference type="GO" id="GO:0005829">
    <property type="term" value="C:cytosol"/>
    <property type="evidence" value="ECO:0007669"/>
    <property type="project" value="Ensembl"/>
</dbReference>
<dbReference type="PANTHER" id="PTHR28494:SF1">
    <property type="entry name" value="RAB7A-INTERACTING MON1-CCZ1 COMPLEX SUBUNIT 1"/>
    <property type="match status" value="1"/>
</dbReference>
<dbReference type="CTD" id="285636"/>
<dbReference type="GeneTree" id="ENSGT00390000011383"/>
<evidence type="ECO:0000313" key="2">
    <source>
        <dbReference type="Proteomes" id="UP000001646"/>
    </source>
</evidence>
<dbReference type="PANTHER" id="PTHR28494">
    <property type="entry name" value="UPF0600 PROTEIN C5ORF51"/>
    <property type="match status" value="1"/>
</dbReference>
<dbReference type="GO" id="GO:0000423">
    <property type="term" value="P:mitophagy"/>
    <property type="evidence" value="ECO:0007669"/>
    <property type="project" value="Ensembl"/>
</dbReference>
<dbReference type="GO" id="GO:0005654">
    <property type="term" value="C:nucleoplasm"/>
    <property type="evidence" value="ECO:0007669"/>
    <property type="project" value="Ensembl"/>
</dbReference>
<reference evidence="1 2" key="1">
    <citation type="submission" date="2009-12" db="EMBL/GenBank/DDBJ databases">
        <title>The Genome Sequence of Anolis carolinensis (Green Anole Lizard).</title>
        <authorList>
            <consortium name="The Genome Sequencing Platform"/>
            <person name="Di Palma F."/>
            <person name="Alfoldi J."/>
            <person name="Heiman D."/>
            <person name="Young S."/>
            <person name="Grabherr M."/>
            <person name="Johnson J."/>
            <person name="Lander E.S."/>
            <person name="Lindblad-Toh K."/>
        </authorList>
    </citation>
    <scope>NUCLEOTIDE SEQUENCE [LARGE SCALE GENOMIC DNA]</scope>
    <source>
        <strain evidence="1 2">JBL SC #1</strain>
    </source>
</reference>
<dbReference type="KEGG" id="acs:100566285"/>
<dbReference type="Pfam" id="PF17716">
    <property type="entry name" value="RIMC1"/>
    <property type="match status" value="1"/>
</dbReference>
<dbReference type="InterPro" id="IPR037657">
    <property type="entry name" value="RIMC1"/>
</dbReference>
<dbReference type="OrthoDB" id="6135810at2759"/>
<reference evidence="1" key="2">
    <citation type="submission" date="2025-08" db="UniProtKB">
        <authorList>
            <consortium name="Ensembl"/>
        </authorList>
    </citation>
    <scope>IDENTIFICATION</scope>
</reference>
<gene>
    <name evidence="1" type="primary">RIMOC1</name>
</gene>
<keyword evidence="2" id="KW-1185">Reference proteome</keyword>
<sequence>MAEVAFSADLQERLSGLKARLQRWSRGGRTDDSFLMQASATLERLTALSEERRGNCTLPKFLQLYTQAVLDITYFEENQLVDEEFPEESSLQKVEELINVLSEPEILVKANSTSQEPLSVLGTELLECLYWRRGALLYMFCHTVKGRKEWLTEKTDLLKKFLSEGIHYLVTMLGFRCSDNADEEVSFGDADTARLIHEGIYSDTHLLAMMYCGEMCYWGLKYCGEGKDPVQSTDPRSSSRGPTTALDFRETGAKMLQKYNTVCEGPLRLHDWDTKNAKRILNYFQHLPA</sequence>
<dbReference type="RefSeq" id="XP_008101047.1">
    <property type="nucleotide sequence ID" value="XM_008102840.3"/>
</dbReference>
<reference evidence="1" key="3">
    <citation type="submission" date="2025-09" db="UniProtKB">
        <authorList>
            <consortium name="Ensembl"/>
        </authorList>
    </citation>
    <scope>IDENTIFICATION</scope>
</reference>
<dbReference type="HOGENOM" id="CLU_082742_0_0_1"/>
<dbReference type="eggNOG" id="ENOG502QW9A">
    <property type="taxonomic scope" value="Eukaryota"/>
</dbReference>
<proteinExistence type="predicted"/>
<dbReference type="Ensembl" id="ENSACAT00000010616.3">
    <property type="protein sequence ID" value="ENSACAP00000010402.2"/>
    <property type="gene ID" value="ENSACAG00000010599.3"/>
</dbReference>
<organism evidence="1 2">
    <name type="scientific">Anolis carolinensis</name>
    <name type="common">Green anole</name>
    <name type="synonym">American chameleon</name>
    <dbReference type="NCBI Taxonomy" id="28377"/>
    <lineage>
        <taxon>Eukaryota</taxon>
        <taxon>Metazoa</taxon>
        <taxon>Chordata</taxon>
        <taxon>Craniata</taxon>
        <taxon>Vertebrata</taxon>
        <taxon>Euteleostomi</taxon>
        <taxon>Lepidosauria</taxon>
        <taxon>Squamata</taxon>
        <taxon>Bifurcata</taxon>
        <taxon>Unidentata</taxon>
        <taxon>Episquamata</taxon>
        <taxon>Toxicofera</taxon>
        <taxon>Iguania</taxon>
        <taxon>Dactyloidae</taxon>
        <taxon>Anolis</taxon>
    </lineage>
</organism>
<dbReference type="AlphaFoldDB" id="G1KKA9"/>
<evidence type="ECO:0000313" key="1">
    <source>
        <dbReference type="Ensembl" id="ENSACAP00000010402.2"/>
    </source>
</evidence>
<dbReference type="GeneID" id="100566285"/>
<name>G1KKA9_ANOCA</name>
<dbReference type="Proteomes" id="UP000001646">
    <property type="component" value="Chromosome 2"/>
</dbReference>
<accession>G1KKA9</accession>